<comment type="caution">
    <text evidence="2">The sequence shown here is derived from an EMBL/GenBank/DDBJ whole genome shotgun (WGS) entry which is preliminary data.</text>
</comment>
<dbReference type="InterPro" id="IPR001584">
    <property type="entry name" value="Integrase_cat-core"/>
</dbReference>
<evidence type="ECO:0000259" key="1">
    <source>
        <dbReference type="PROSITE" id="PS50994"/>
    </source>
</evidence>
<evidence type="ECO:0000313" key="2">
    <source>
        <dbReference type="EMBL" id="KZS03957.1"/>
    </source>
</evidence>
<name>A0A164LB62_9CRUS</name>
<dbReference type="PANTHER" id="PTHR47266">
    <property type="entry name" value="ENDONUCLEASE-RELATED"/>
    <property type="match status" value="1"/>
</dbReference>
<protein>
    <recommendedName>
        <fullName evidence="1">Integrase catalytic domain-containing protein</fullName>
    </recommendedName>
</protein>
<dbReference type="Proteomes" id="UP000076858">
    <property type="component" value="Unassembled WGS sequence"/>
</dbReference>
<dbReference type="AlphaFoldDB" id="A0A164LB62"/>
<dbReference type="GO" id="GO:0003676">
    <property type="term" value="F:nucleic acid binding"/>
    <property type="evidence" value="ECO:0007669"/>
    <property type="project" value="InterPro"/>
</dbReference>
<feature type="domain" description="Integrase catalytic" evidence="1">
    <location>
        <begin position="183"/>
        <end position="248"/>
    </location>
</feature>
<dbReference type="STRING" id="35525.A0A164LB62"/>
<dbReference type="InterPro" id="IPR052160">
    <property type="entry name" value="Gypsy_RT_Integrase-like"/>
</dbReference>
<dbReference type="Gene3D" id="3.30.420.10">
    <property type="entry name" value="Ribonuclease H-like superfamily/Ribonuclease H"/>
    <property type="match status" value="2"/>
</dbReference>
<dbReference type="InterPro" id="IPR012337">
    <property type="entry name" value="RNaseH-like_sf"/>
</dbReference>
<dbReference type="GO" id="GO:0015074">
    <property type="term" value="P:DNA integration"/>
    <property type="evidence" value="ECO:0007669"/>
    <property type="project" value="InterPro"/>
</dbReference>
<dbReference type="PROSITE" id="PS50994">
    <property type="entry name" value="INTEGRASE"/>
    <property type="match status" value="1"/>
</dbReference>
<organism evidence="2 3">
    <name type="scientific">Daphnia magna</name>
    <dbReference type="NCBI Taxonomy" id="35525"/>
    <lineage>
        <taxon>Eukaryota</taxon>
        <taxon>Metazoa</taxon>
        <taxon>Ecdysozoa</taxon>
        <taxon>Arthropoda</taxon>
        <taxon>Crustacea</taxon>
        <taxon>Branchiopoda</taxon>
        <taxon>Diplostraca</taxon>
        <taxon>Cladocera</taxon>
        <taxon>Anomopoda</taxon>
        <taxon>Daphniidae</taxon>
        <taxon>Daphnia</taxon>
    </lineage>
</organism>
<dbReference type="SUPFAM" id="SSF53098">
    <property type="entry name" value="Ribonuclease H-like"/>
    <property type="match status" value="1"/>
</dbReference>
<evidence type="ECO:0000313" key="3">
    <source>
        <dbReference type="Proteomes" id="UP000076858"/>
    </source>
</evidence>
<dbReference type="Pfam" id="PF17921">
    <property type="entry name" value="Integrase_H2C2"/>
    <property type="match status" value="1"/>
</dbReference>
<keyword evidence="3" id="KW-1185">Reference proteome</keyword>
<proteinExistence type="predicted"/>
<dbReference type="EMBL" id="LRGB01003154">
    <property type="protein sequence ID" value="KZS03957.1"/>
    <property type="molecule type" value="Genomic_DNA"/>
</dbReference>
<reference evidence="2 3" key="1">
    <citation type="submission" date="2016-03" db="EMBL/GenBank/DDBJ databases">
        <title>EvidentialGene: Evidence-directed Construction of Genes on Genomes.</title>
        <authorList>
            <person name="Gilbert D.G."/>
            <person name="Choi J.-H."/>
            <person name="Mockaitis K."/>
            <person name="Colbourne J."/>
            <person name="Pfrender M."/>
        </authorList>
    </citation>
    <scope>NUCLEOTIDE SEQUENCE [LARGE SCALE GENOMIC DNA]</scope>
    <source>
        <strain evidence="2 3">Xinb3</strain>
        <tissue evidence="2">Complete organism</tissue>
    </source>
</reference>
<dbReference type="InterPro" id="IPR041588">
    <property type="entry name" value="Integrase_H2C2"/>
</dbReference>
<sequence length="258" mass="29366">MEDDRCFIVAAIGPNATDILSPEVGGSFVSKQKAHRDWNEKISKLKNGKETVKNFALYNGKLYKETLKDGKSIKRTLHQICSRFFWPKMNLNIDRYVQSCVSCQGRKGVPDKPPGFLQCIKVDSPFEKIGMDLRGPFPLSLQGNKMIIVAVDYLTKWVELKAISTGKADDVAEFFWSKNYTPTTKRHHPQANGAGERMNHTLAAMLSMYVTTDQRDWDETLQCVIFAYNTARQESTGYSPFFLFYGREPKLRIDSELG</sequence>
<dbReference type="Gene3D" id="1.10.340.70">
    <property type="match status" value="1"/>
</dbReference>
<gene>
    <name evidence="2" type="ORF">APZ42_033194</name>
</gene>
<accession>A0A164LB62</accession>
<dbReference type="InterPro" id="IPR036397">
    <property type="entry name" value="RNaseH_sf"/>
</dbReference>